<dbReference type="Gene3D" id="1.20.144.10">
    <property type="entry name" value="Phosphatidic acid phosphatase type 2/haloperoxidase"/>
    <property type="match status" value="1"/>
</dbReference>
<feature type="transmembrane region" description="Helical" evidence="1">
    <location>
        <begin position="171"/>
        <end position="189"/>
    </location>
</feature>
<dbReference type="InterPro" id="IPR036938">
    <property type="entry name" value="PAP2/HPO_sf"/>
</dbReference>
<dbReference type="CDD" id="cd03396">
    <property type="entry name" value="PAP2_like_6"/>
    <property type="match status" value="1"/>
</dbReference>
<sequence>MPYLFPLRFYIKQYLWLTLGGLACFAFSRTTSIDLFFSDLWFNSATGQFPLTDNYWLEVVNHHYFKYAVAAIAVVVLAVAAIKRDLNMAVIALLIGMGPIVVGTLKSLSHHSCPWDLLRYGGSALEYPLLGTIDGNVGSGRCFPGGHASGGFGLLALYFLIYPFSARGAKYWAWFAIAFGLVMGFGQVMRGAHFFSHNLWSLWWVWLTQVSLYGLYSWSVRRKQPKQEEIA</sequence>
<evidence type="ECO:0000256" key="1">
    <source>
        <dbReference type="SAM" id="Phobius"/>
    </source>
</evidence>
<dbReference type="EMBL" id="QLTR01000038">
    <property type="protein sequence ID" value="RAS57079.1"/>
    <property type="molecule type" value="Genomic_DNA"/>
</dbReference>
<feature type="transmembrane region" description="Helical" evidence="1">
    <location>
        <begin position="201"/>
        <end position="218"/>
    </location>
</feature>
<dbReference type="InterPro" id="IPR000326">
    <property type="entry name" value="PAP2/HPO"/>
</dbReference>
<keyword evidence="1" id="KW-1133">Transmembrane helix</keyword>
<dbReference type="SUPFAM" id="SSF48317">
    <property type="entry name" value="Acid phosphatase/Vanadium-dependent haloperoxidase"/>
    <property type="match status" value="1"/>
</dbReference>
<evidence type="ECO:0000313" key="4">
    <source>
        <dbReference type="Proteomes" id="UP000248729"/>
    </source>
</evidence>
<keyword evidence="1" id="KW-0812">Transmembrane</keyword>
<feature type="transmembrane region" description="Helical" evidence="1">
    <location>
        <begin position="146"/>
        <end position="164"/>
    </location>
</feature>
<dbReference type="Pfam" id="PF01569">
    <property type="entry name" value="PAP2"/>
    <property type="match status" value="1"/>
</dbReference>
<proteinExistence type="predicted"/>
<protein>
    <submittedName>
        <fullName evidence="3">Membrane-associated PAP2 superfamily phosphatase</fullName>
    </submittedName>
</protein>
<organism evidence="3 4">
    <name type="scientific">Vibrio diazotrophicus</name>
    <dbReference type="NCBI Taxonomy" id="685"/>
    <lineage>
        <taxon>Bacteria</taxon>
        <taxon>Pseudomonadati</taxon>
        <taxon>Pseudomonadota</taxon>
        <taxon>Gammaproteobacteria</taxon>
        <taxon>Vibrionales</taxon>
        <taxon>Vibrionaceae</taxon>
        <taxon>Vibrio</taxon>
    </lineage>
</organism>
<feature type="domain" description="Phosphatidic acid phosphatase type 2/haloperoxidase" evidence="2">
    <location>
        <begin position="91"/>
        <end position="216"/>
    </location>
</feature>
<evidence type="ECO:0000259" key="2">
    <source>
        <dbReference type="Pfam" id="PF01569"/>
    </source>
</evidence>
<evidence type="ECO:0000313" key="3">
    <source>
        <dbReference type="EMBL" id="RAS57079.1"/>
    </source>
</evidence>
<reference evidence="3 4" key="1">
    <citation type="submission" date="2018-06" db="EMBL/GenBank/DDBJ databases">
        <title>Freshwater and sediment microbial communities from various areas in North America, analyzing microbe dynamics in response to fracking.</title>
        <authorList>
            <person name="Lamendella R."/>
        </authorList>
    </citation>
    <scope>NUCLEOTIDE SEQUENCE [LARGE SCALE GENOMIC DNA]</scope>
    <source>
        <strain evidence="3 4">99A</strain>
    </source>
</reference>
<comment type="caution">
    <text evidence="3">The sequence shown here is derived from an EMBL/GenBank/DDBJ whole genome shotgun (WGS) entry which is preliminary data.</text>
</comment>
<feature type="transmembrane region" description="Helical" evidence="1">
    <location>
        <begin position="89"/>
        <end position="108"/>
    </location>
</feature>
<gene>
    <name evidence="3" type="ORF">DET48_13814</name>
</gene>
<dbReference type="RefSeq" id="WP_112404671.1">
    <property type="nucleotide sequence ID" value="NZ_QLTR01000038.1"/>
</dbReference>
<accession>A0A329EB18</accession>
<dbReference type="Proteomes" id="UP000248729">
    <property type="component" value="Unassembled WGS sequence"/>
</dbReference>
<keyword evidence="1" id="KW-0472">Membrane</keyword>
<name>A0A329EB18_VIBDI</name>
<dbReference type="AlphaFoldDB" id="A0A329EB18"/>
<feature type="transmembrane region" description="Helical" evidence="1">
    <location>
        <begin position="64"/>
        <end position="82"/>
    </location>
</feature>